<comment type="caution">
    <text evidence="2">The sequence shown here is derived from an EMBL/GenBank/DDBJ whole genome shotgun (WGS) entry which is preliminary data.</text>
</comment>
<evidence type="ECO:0000313" key="3">
    <source>
        <dbReference type="Proteomes" id="UP001174909"/>
    </source>
</evidence>
<accession>A0AA35QW06</accession>
<dbReference type="Proteomes" id="UP001174909">
    <property type="component" value="Unassembled WGS sequence"/>
</dbReference>
<proteinExistence type="predicted"/>
<evidence type="ECO:0000256" key="1">
    <source>
        <dbReference type="SAM" id="MobiDB-lite"/>
    </source>
</evidence>
<organism evidence="2 3">
    <name type="scientific">Geodia barretti</name>
    <name type="common">Barrett's horny sponge</name>
    <dbReference type="NCBI Taxonomy" id="519541"/>
    <lineage>
        <taxon>Eukaryota</taxon>
        <taxon>Metazoa</taxon>
        <taxon>Porifera</taxon>
        <taxon>Demospongiae</taxon>
        <taxon>Heteroscleromorpha</taxon>
        <taxon>Tetractinellida</taxon>
        <taxon>Astrophorina</taxon>
        <taxon>Geodiidae</taxon>
        <taxon>Geodia</taxon>
    </lineage>
</organism>
<protein>
    <submittedName>
        <fullName evidence="2">Uncharacterized protein</fullName>
    </submittedName>
</protein>
<sequence>MDGRSRSNLVQEQGSKRAQADFGCCTCRAVEEQRGPNRAQIVVGLCNWVFPEPRNTLQEQGDPNPAQLVKMRPQ</sequence>
<gene>
    <name evidence="2" type="ORF">GBAR_LOCUS1123</name>
</gene>
<feature type="region of interest" description="Disordered" evidence="1">
    <location>
        <begin position="54"/>
        <end position="74"/>
    </location>
</feature>
<dbReference type="AlphaFoldDB" id="A0AA35QW06"/>
<dbReference type="EMBL" id="CASHTH010000159">
    <property type="protein sequence ID" value="CAI7992773.1"/>
    <property type="molecule type" value="Genomic_DNA"/>
</dbReference>
<reference evidence="2" key="1">
    <citation type="submission" date="2023-03" db="EMBL/GenBank/DDBJ databases">
        <authorList>
            <person name="Steffen K."/>
            <person name="Cardenas P."/>
        </authorList>
    </citation>
    <scope>NUCLEOTIDE SEQUENCE</scope>
</reference>
<name>A0AA35QW06_GEOBA</name>
<evidence type="ECO:0000313" key="2">
    <source>
        <dbReference type="EMBL" id="CAI7992773.1"/>
    </source>
</evidence>
<keyword evidence="3" id="KW-1185">Reference proteome</keyword>